<reference evidence="2 3" key="1">
    <citation type="submission" date="2018-10" db="EMBL/GenBank/DDBJ databases">
        <title>Phylogenomics of Brevibacillus.</title>
        <authorList>
            <person name="Dunlap C."/>
        </authorList>
    </citation>
    <scope>NUCLEOTIDE SEQUENCE [LARGE SCALE GENOMIC DNA]</scope>
    <source>
        <strain evidence="2 3">DSM 100115</strain>
    </source>
</reference>
<proteinExistence type="predicted"/>
<dbReference type="Gene3D" id="3.40.630.30">
    <property type="match status" value="1"/>
</dbReference>
<comment type="caution">
    <text evidence="2">The sequence shown here is derived from an EMBL/GenBank/DDBJ whole genome shotgun (WGS) entry which is preliminary data.</text>
</comment>
<accession>A0A3M8AP67</accession>
<name>A0A3M8AP67_9BACL</name>
<sequence length="184" mass="21652">MRMIPLDEETFLKQLELSDAAEMFWLTDTNRPYLKEWLPWLDFTQRVEDTSHFIQRTIQQHNDNQGIHYGIWHNGRLAGTLGVHNIDWINRKTAIGYWLGAQFQGKGLMTKAVAAYMDHLIFGSWGLEKVTIQAATGNYRSRAIPERLGFHLEGILRRNEFLYDHFVDHAVYSMLKEEWLARRS</sequence>
<dbReference type="GO" id="GO:0005737">
    <property type="term" value="C:cytoplasm"/>
    <property type="evidence" value="ECO:0007669"/>
    <property type="project" value="TreeGrafter"/>
</dbReference>
<dbReference type="SUPFAM" id="SSF55729">
    <property type="entry name" value="Acyl-CoA N-acyltransferases (Nat)"/>
    <property type="match status" value="1"/>
</dbReference>
<protein>
    <submittedName>
        <fullName evidence="2">N-acetyltransferase</fullName>
    </submittedName>
</protein>
<dbReference type="InterPro" id="IPR016181">
    <property type="entry name" value="Acyl_CoA_acyltransferase"/>
</dbReference>
<feature type="domain" description="N-acetyltransferase" evidence="1">
    <location>
        <begin position="15"/>
        <end position="168"/>
    </location>
</feature>
<dbReference type="AlphaFoldDB" id="A0A3M8AP67"/>
<dbReference type="Proteomes" id="UP000268829">
    <property type="component" value="Unassembled WGS sequence"/>
</dbReference>
<dbReference type="OrthoDB" id="9784707at2"/>
<dbReference type="InterPro" id="IPR051908">
    <property type="entry name" value="Ribosomal_N-acetyltransferase"/>
</dbReference>
<dbReference type="PROSITE" id="PS51186">
    <property type="entry name" value="GNAT"/>
    <property type="match status" value="1"/>
</dbReference>
<evidence type="ECO:0000313" key="3">
    <source>
        <dbReference type="Proteomes" id="UP000268829"/>
    </source>
</evidence>
<dbReference type="PANTHER" id="PTHR43441:SF12">
    <property type="entry name" value="RIBOSOMAL N-ACETYLTRANSFERASE YDAF-RELATED"/>
    <property type="match status" value="1"/>
</dbReference>
<keyword evidence="3" id="KW-1185">Reference proteome</keyword>
<dbReference type="RefSeq" id="WP_122906511.1">
    <property type="nucleotide sequence ID" value="NZ_RHHS01000052.1"/>
</dbReference>
<dbReference type="GO" id="GO:1990189">
    <property type="term" value="F:protein N-terminal-serine acetyltransferase activity"/>
    <property type="evidence" value="ECO:0007669"/>
    <property type="project" value="TreeGrafter"/>
</dbReference>
<keyword evidence="2" id="KW-0808">Transferase</keyword>
<evidence type="ECO:0000259" key="1">
    <source>
        <dbReference type="PROSITE" id="PS51186"/>
    </source>
</evidence>
<dbReference type="Pfam" id="PF13302">
    <property type="entry name" value="Acetyltransf_3"/>
    <property type="match status" value="1"/>
</dbReference>
<dbReference type="PANTHER" id="PTHR43441">
    <property type="entry name" value="RIBOSOMAL-PROTEIN-SERINE ACETYLTRANSFERASE"/>
    <property type="match status" value="1"/>
</dbReference>
<dbReference type="EMBL" id="RHHS01000052">
    <property type="protein sequence ID" value="RNB52992.1"/>
    <property type="molecule type" value="Genomic_DNA"/>
</dbReference>
<dbReference type="InterPro" id="IPR000182">
    <property type="entry name" value="GNAT_dom"/>
</dbReference>
<gene>
    <name evidence="2" type="ORF">EDM57_20310</name>
</gene>
<organism evidence="2 3">
    <name type="scientific">Brevibacillus gelatini</name>
    <dbReference type="NCBI Taxonomy" id="1655277"/>
    <lineage>
        <taxon>Bacteria</taxon>
        <taxon>Bacillati</taxon>
        <taxon>Bacillota</taxon>
        <taxon>Bacilli</taxon>
        <taxon>Bacillales</taxon>
        <taxon>Paenibacillaceae</taxon>
        <taxon>Brevibacillus</taxon>
    </lineage>
</organism>
<dbReference type="GO" id="GO:0008999">
    <property type="term" value="F:protein-N-terminal-alanine acetyltransferase activity"/>
    <property type="evidence" value="ECO:0007669"/>
    <property type="project" value="TreeGrafter"/>
</dbReference>
<evidence type="ECO:0000313" key="2">
    <source>
        <dbReference type="EMBL" id="RNB52992.1"/>
    </source>
</evidence>